<dbReference type="Proteomes" id="UP001500393">
    <property type="component" value="Unassembled WGS sequence"/>
</dbReference>
<dbReference type="Pfam" id="PF02653">
    <property type="entry name" value="BPD_transp_2"/>
    <property type="match status" value="1"/>
</dbReference>
<feature type="transmembrane region" description="Helical" evidence="7">
    <location>
        <begin position="260"/>
        <end position="289"/>
    </location>
</feature>
<dbReference type="CDD" id="cd06581">
    <property type="entry name" value="TM_PBP1_LivM_like"/>
    <property type="match status" value="1"/>
</dbReference>
<feature type="transmembrane region" description="Helical" evidence="7">
    <location>
        <begin position="21"/>
        <end position="40"/>
    </location>
</feature>
<feature type="transmembrane region" description="Helical" evidence="7">
    <location>
        <begin position="230"/>
        <end position="248"/>
    </location>
</feature>
<keyword evidence="4 7" id="KW-1133">Transmembrane helix</keyword>
<comment type="subcellular location">
    <subcellularLocation>
        <location evidence="1">Cell membrane</location>
        <topology evidence="1">Multi-pass membrane protein</topology>
    </subcellularLocation>
</comment>
<accession>A0ABN2EWV4</accession>
<sequence length="372" mass="37684">MRRVVALRRDHPVNAAGPSGAVAGAVLTSLLLTVAAAVVWSVPSMSVIVLLFGINAILAIGYQAFAGSTGIVSFGHVSFMAVGAYAGGIAAMPVADKAVFLPDMPSLLASWDVGTPLSLLIGGLVAAALATIAGPALMRLTGAAASIATLGLLVIVNNVIAQATPITRGPQAFFGVPKTTTFAGVFVCLAVSVALSSLYKWSKQGRSARAVRDQPIAAAAAGISVVRARTIAFVVSAFITGLAGALYAELLTAFSPGSFYLAQTVLVVTMAIIGGISSVTGALCGAALITALNEVLRRLEGGVSVFGATVDLPAGVSSAVMGAALIAALRWRPEGLLGHRELMLGGPERRHHSSAAGPPEEPQVRDQVPIHP</sequence>
<evidence type="ECO:0000256" key="7">
    <source>
        <dbReference type="SAM" id="Phobius"/>
    </source>
</evidence>
<evidence type="ECO:0000256" key="3">
    <source>
        <dbReference type="ARBA" id="ARBA00022692"/>
    </source>
</evidence>
<dbReference type="InterPro" id="IPR001851">
    <property type="entry name" value="ABC_transp_permease"/>
</dbReference>
<name>A0ABN2EWV4_9ACTN</name>
<feature type="transmembrane region" description="Helical" evidence="7">
    <location>
        <begin position="77"/>
        <end position="95"/>
    </location>
</feature>
<evidence type="ECO:0000256" key="4">
    <source>
        <dbReference type="ARBA" id="ARBA00022989"/>
    </source>
</evidence>
<protein>
    <submittedName>
        <fullName evidence="8">Branched-chain amino acid ABC transporter permease</fullName>
    </submittedName>
</protein>
<evidence type="ECO:0000256" key="2">
    <source>
        <dbReference type="ARBA" id="ARBA00022475"/>
    </source>
</evidence>
<keyword evidence="3 7" id="KW-0812">Transmembrane</keyword>
<dbReference type="InterPro" id="IPR043428">
    <property type="entry name" value="LivM-like"/>
</dbReference>
<evidence type="ECO:0000313" key="9">
    <source>
        <dbReference type="Proteomes" id="UP001500393"/>
    </source>
</evidence>
<feature type="transmembrane region" description="Helical" evidence="7">
    <location>
        <begin position="180"/>
        <end position="199"/>
    </location>
</feature>
<evidence type="ECO:0000256" key="6">
    <source>
        <dbReference type="SAM" id="MobiDB-lite"/>
    </source>
</evidence>
<evidence type="ECO:0000313" key="8">
    <source>
        <dbReference type="EMBL" id="GAA1620112.1"/>
    </source>
</evidence>
<gene>
    <name evidence="8" type="ORF">GCM10009789_87220</name>
</gene>
<feature type="transmembrane region" description="Helical" evidence="7">
    <location>
        <begin position="115"/>
        <end position="133"/>
    </location>
</feature>
<feature type="transmembrane region" description="Helical" evidence="7">
    <location>
        <begin position="46"/>
        <end position="65"/>
    </location>
</feature>
<dbReference type="EMBL" id="BAAAOS010000074">
    <property type="protein sequence ID" value="GAA1620112.1"/>
    <property type="molecule type" value="Genomic_DNA"/>
</dbReference>
<feature type="region of interest" description="Disordered" evidence="6">
    <location>
        <begin position="347"/>
        <end position="372"/>
    </location>
</feature>
<keyword evidence="9" id="KW-1185">Reference proteome</keyword>
<organism evidence="8 9">
    <name type="scientific">Kribbella sancticallisti</name>
    <dbReference type="NCBI Taxonomy" id="460087"/>
    <lineage>
        <taxon>Bacteria</taxon>
        <taxon>Bacillati</taxon>
        <taxon>Actinomycetota</taxon>
        <taxon>Actinomycetes</taxon>
        <taxon>Propionibacteriales</taxon>
        <taxon>Kribbellaceae</taxon>
        <taxon>Kribbella</taxon>
    </lineage>
</organism>
<dbReference type="PANTHER" id="PTHR30482:SF10">
    <property type="entry name" value="HIGH-AFFINITY BRANCHED-CHAIN AMINO ACID TRANSPORT PROTEIN BRAE"/>
    <property type="match status" value="1"/>
</dbReference>
<comment type="caution">
    <text evidence="8">The sequence shown here is derived from an EMBL/GenBank/DDBJ whole genome shotgun (WGS) entry which is preliminary data.</text>
</comment>
<evidence type="ECO:0000256" key="1">
    <source>
        <dbReference type="ARBA" id="ARBA00004651"/>
    </source>
</evidence>
<keyword evidence="2" id="KW-1003">Cell membrane</keyword>
<dbReference type="PANTHER" id="PTHR30482">
    <property type="entry name" value="HIGH-AFFINITY BRANCHED-CHAIN AMINO ACID TRANSPORT SYSTEM PERMEASE"/>
    <property type="match status" value="1"/>
</dbReference>
<proteinExistence type="predicted"/>
<reference evidence="8 9" key="1">
    <citation type="journal article" date="2019" name="Int. J. Syst. Evol. Microbiol.">
        <title>The Global Catalogue of Microorganisms (GCM) 10K type strain sequencing project: providing services to taxonomists for standard genome sequencing and annotation.</title>
        <authorList>
            <consortium name="The Broad Institute Genomics Platform"/>
            <consortium name="The Broad Institute Genome Sequencing Center for Infectious Disease"/>
            <person name="Wu L."/>
            <person name="Ma J."/>
        </authorList>
    </citation>
    <scope>NUCLEOTIDE SEQUENCE [LARGE SCALE GENOMIC DNA]</scope>
    <source>
        <strain evidence="8 9">JCM 14969</strain>
    </source>
</reference>
<keyword evidence="5 7" id="KW-0472">Membrane</keyword>
<feature type="transmembrane region" description="Helical" evidence="7">
    <location>
        <begin position="140"/>
        <end position="160"/>
    </location>
</feature>
<evidence type="ECO:0000256" key="5">
    <source>
        <dbReference type="ARBA" id="ARBA00023136"/>
    </source>
</evidence>